<reference evidence="1" key="1">
    <citation type="journal article" date="2023" name="Mol. Phylogenet. Evol.">
        <title>Genome-scale phylogeny and comparative genomics of the fungal order Sordariales.</title>
        <authorList>
            <person name="Hensen N."/>
            <person name="Bonometti L."/>
            <person name="Westerberg I."/>
            <person name="Brannstrom I.O."/>
            <person name="Guillou S."/>
            <person name="Cros-Aarteil S."/>
            <person name="Calhoun S."/>
            <person name="Haridas S."/>
            <person name="Kuo A."/>
            <person name="Mondo S."/>
            <person name="Pangilinan J."/>
            <person name="Riley R."/>
            <person name="LaButti K."/>
            <person name="Andreopoulos B."/>
            <person name="Lipzen A."/>
            <person name="Chen C."/>
            <person name="Yan M."/>
            <person name="Daum C."/>
            <person name="Ng V."/>
            <person name="Clum A."/>
            <person name="Steindorff A."/>
            <person name="Ohm R.A."/>
            <person name="Martin F."/>
            <person name="Silar P."/>
            <person name="Natvig D.O."/>
            <person name="Lalanne C."/>
            <person name="Gautier V."/>
            <person name="Ament-Velasquez S.L."/>
            <person name="Kruys A."/>
            <person name="Hutchinson M.I."/>
            <person name="Powell A.J."/>
            <person name="Barry K."/>
            <person name="Miller A.N."/>
            <person name="Grigoriev I.V."/>
            <person name="Debuchy R."/>
            <person name="Gladieux P."/>
            <person name="Hiltunen Thoren M."/>
            <person name="Johannesson H."/>
        </authorList>
    </citation>
    <scope>NUCLEOTIDE SEQUENCE</scope>
    <source>
        <strain evidence="1">CBS 560.94</strain>
    </source>
</reference>
<organism evidence="1 2">
    <name type="scientific">Neurospora tetraspora</name>
    <dbReference type="NCBI Taxonomy" id="94610"/>
    <lineage>
        <taxon>Eukaryota</taxon>
        <taxon>Fungi</taxon>
        <taxon>Dikarya</taxon>
        <taxon>Ascomycota</taxon>
        <taxon>Pezizomycotina</taxon>
        <taxon>Sordariomycetes</taxon>
        <taxon>Sordariomycetidae</taxon>
        <taxon>Sordariales</taxon>
        <taxon>Sordariaceae</taxon>
        <taxon>Neurospora</taxon>
    </lineage>
</organism>
<evidence type="ECO:0000313" key="1">
    <source>
        <dbReference type="EMBL" id="KAK3356200.1"/>
    </source>
</evidence>
<sequence>MTYINQPVVLTSFPETDAIFHDIGLQMPTQSEYRVLSLMLLSAEDVLKGRTLQRIEIVEQAFRTKSHSPCRPAIIFCLEDSKDGKRKGMDAFIELQTRLMDSTASDLSSVPILPIARYTVLPSLLGWLEMWGLPAKFFDTLPFELRDDKPPWPCTLSNSNNLVPRSAMSSSILNGPPFCLLIGKRGSNARGLINVVIAKAGMRAIRKTPRETSQETGQAVQEYEGQAKVERVVAFWLKEYILDH</sequence>
<reference evidence="1" key="2">
    <citation type="submission" date="2023-06" db="EMBL/GenBank/DDBJ databases">
        <authorList>
            <consortium name="Lawrence Berkeley National Laboratory"/>
            <person name="Haridas S."/>
            <person name="Hensen N."/>
            <person name="Bonometti L."/>
            <person name="Westerberg I."/>
            <person name="Brannstrom I.O."/>
            <person name="Guillou S."/>
            <person name="Cros-Aarteil S."/>
            <person name="Calhoun S."/>
            <person name="Kuo A."/>
            <person name="Mondo S."/>
            <person name="Pangilinan J."/>
            <person name="Riley R."/>
            <person name="Labutti K."/>
            <person name="Andreopoulos B."/>
            <person name="Lipzen A."/>
            <person name="Chen C."/>
            <person name="Yanf M."/>
            <person name="Daum C."/>
            <person name="Ng V."/>
            <person name="Clum A."/>
            <person name="Steindorff A."/>
            <person name="Ohm R."/>
            <person name="Martin F."/>
            <person name="Silar P."/>
            <person name="Natvig D."/>
            <person name="Lalanne C."/>
            <person name="Gautier V."/>
            <person name="Ament-Velasquez S.L."/>
            <person name="Kruys A."/>
            <person name="Hutchinson M.I."/>
            <person name="Powell A.J."/>
            <person name="Barry K."/>
            <person name="Miller A.N."/>
            <person name="Grigoriev I.V."/>
            <person name="Debuchy R."/>
            <person name="Gladieux P."/>
            <person name="Thoren M.H."/>
            <person name="Johannesson H."/>
        </authorList>
    </citation>
    <scope>NUCLEOTIDE SEQUENCE</scope>
    <source>
        <strain evidence="1">CBS 560.94</strain>
    </source>
</reference>
<accession>A0AAE0JRP0</accession>
<protein>
    <submittedName>
        <fullName evidence="1">Uncharacterized protein</fullName>
    </submittedName>
</protein>
<proteinExistence type="predicted"/>
<dbReference type="EMBL" id="JAUEPP010000001">
    <property type="protein sequence ID" value="KAK3356200.1"/>
    <property type="molecule type" value="Genomic_DNA"/>
</dbReference>
<evidence type="ECO:0000313" key="2">
    <source>
        <dbReference type="Proteomes" id="UP001278500"/>
    </source>
</evidence>
<dbReference type="RefSeq" id="XP_062687577.1">
    <property type="nucleotide sequence ID" value="XM_062826188.1"/>
</dbReference>
<keyword evidence="2" id="KW-1185">Reference proteome</keyword>
<dbReference type="Proteomes" id="UP001278500">
    <property type="component" value="Unassembled WGS sequence"/>
</dbReference>
<comment type="caution">
    <text evidence="1">The sequence shown here is derived from an EMBL/GenBank/DDBJ whole genome shotgun (WGS) entry which is preliminary data.</text>
</comment>
<name>A0AAE0JRP0_9PEZI</name>
<gene>
    <name evidence="1" type="ORF">B0H65DRAFT_454293</name>
</gene>
<dbReference type="GeneID" id="87863342"/>
<dbReference type="AlphaFoldDB" id="A0AAE0JRP0"/>